<reference evidence="2" key="2">
    <citation type="submission" date="2025-08" db="UniProtKB">
        <authorList>
            <consortium name="RefSeq"/>
        </authorList>
    </citation>
    <scope>IDENTIFICATION</scope>
    <source>
        <tissue evidence="2">Leaf</tissue>
    </source>
</reference>
<dbReference type="Proteomes" id="UP000189701">
    <property type="component" value="Unplaced"/>
</dbReference>
<protein>
    <submittedName>
        <fullName evidence="2">Uncharacterized protein LOC104228029</fullName>
    </submittedName>
</protein>
<accession>A0A1U7WN49</accession>
<sequence length="459" mass="51677">MSKRADGCDSVESVSSVPALEIQVGSDSIEIDPIDYIDSVTTTLANSEDEMLDQLSQGTSTILWNQFADNVSFSIPFDESSSVELLNAHVLFPEIESALEDNTTSHVNLVFAKSPKRDTTEQLSQFATMLLDSFPSLVTCGNFPICQILALPVSVNLDDGHMLDSSYCFLVRACTYLYYVPESIIGTILFCSCGDNWFDTGQDFQVDSCVFLSVESEVLSPNEGFSKTKVVTCNMDNWEDRQTKRSFLLLGCHCESTLKVDFKNILWFHHDINAHLDYWGETGQERNLFGFLFESSVHVREEKLHRALQEIVESYSKQSPNIWVNKAARLLFAMFDLARSTLLYIIFDPGGFNTSLCAEIQQLLFRLVKYFTAEKYDTTQQYMKMQPATNVLTDILQEWKALNLRSGYKVKHQAVQGAGYTFSGGSENCVVAGHVITELNLVMLKIDCRCDGIKWRASV</sequence>
<dbReference type="KEGG" id="nsy:104228029"/>
<organism evidence="1 2">
    <name type="scientific">Nicotiana sylvestris</name>
    <name type="common">Wood tobacco</name>
    <name type="synonym">South American tobacco</name>
    <dbReference type="NCBI Taxonomy" id="4096"/>
    <lineage>
        <taxon>Eukaryota</taxon>
        <taxon>Viridiplantae</taxon>
        <taxon>Streptophyta</taxon>
        <taxon>Embryophyta</taxon>
        <taxon>Tracheophyta</taxon>
        <taxon>Spermatophyta</taxon>
        <taxon>Magnoliopsida</taxon>
        <taxon>eudicotyledons</taxon>
        <taxon>Gunneridae</taxon>
        <taxon>Pentapetalae</taxon>
        <taxon>asterids</taxon>
        <taxon>lamiids</taxon>
        <taxon>Solanales</taxon>
        <taxon>Solanaceae</taxon>
        <taxon>Nicotianoideae</taxon>
        <taxon>Nicotianeae</taxon>
        <taxon>Nicotiana</taxon>
    </lineage>
</organism>
<dbReference type="AlphaFoldDB" id="A0A1U7WN49"/>
<dbReference type="RefSeq" id="XP_009778716.1">
    <property type="nucleotide sequence ID" value="XM_009780414.1"/>
</dbReference>
<name>A0A1U7WN49_NICSY</name>
<keyword evidence="1" id="KW-1185">Reference proteome</keyword>
<reference evidence="1" key="1">
    <citation type="journal article" date="2013" name="Genome Biol.">
        <title>Reference genomes and transcriptomes of Nicotiana sylvestris and Nicotiana tomentosiformis.</title>
        <authorList>
            <person name="Sierro N."/>
            <person name="Battey J.N."/>
            <person name="Ouadi S."/>
            <person name="Bovet L."/>
            <person name="Goepfert S."/>
            <person name="Bakaher N."/>
            <person name="Peitsch M.C."/>
            <person name="Ivanov N.V."/>
        </authorList>
    </citation>
    <scope>NUCLEOTIDE SEQUENCE [LARGE SCALE GENOMIC DNA]</scope>
</reference>
<evidence type="ECO:0000313" key="2">
    <source>
        <dbReference type="RefSeq" id="XP_009778716.1"/>
    </source>
</evidence>
<proteinExistence type="predicted"/>
<dbReference type="STRING" id="4096.A0A1U7WN49"/>
<dbReference type="GeneID" id="104228029"/>
<dbReference type="OrthoDB" id="10376972at2759"/>
<evidence type="ECO:0000313" key="1">
    <source>
        <dbReference type="Proteomes" id="UP000189701"/>
    </source>
</evidence>
<gene>
    <name evidence="2" type="primary">LOC104228029</name>
</gene>